<sequence length="296" mass="30738">MTAAWQHPAPPDPARPLLALDGVGRRYGPLAAVAEVTLRVGAGERHAVIGPNGAGKSTLLALIAGTVRPSAGRIHFAGREVTTAGEARRARLGIARTFQQPALADSLSALDNVALAAWPHERRATDRGGPRGGGLWRPARYRALRTRCLDQLAQVGAASFADRPAGELSHGQRRLVEVAAALAGRPRLLLDEPAAGLTEPQAQRMLAVLRRLPAVGALVLVEHDLAFVGALAQQVTVLHEGRTLAGGTPAEVGADPRVREVYLGGAASGSTTPGSTTPGSTTPDSTTPDSTTPERE</sequence>
<dbReference type="PROSITE" id="PS00211">
    <property type="entry name" value="ABC_TRANSPORTER_1"/>
    <property type="match status" value="1"/>
</dbReference>
<dbReference type="Pfam" id="PF12399">
    <property type="entry name" value="BCA_ABC_TP_C"/>
    <property type="match status" value="1"/>
</dbReference>
<dbReference type="PANTHER" id="PTHR45772:SF2">
    <property type="entry name" value="ABC TRANSPORTER ATP-BINDING PROTEIN"/>
    <property type="match status" value="1"/>
</dbReference>
<organism evidence="6 7">
    <name type="scientific">Kitasatospora nipponensis</name>
    <dbReference type="NCBI Taxonomy" id="258049"/>
    <lineage>
        <taxon>Bacteria</taxon>
        <taxon>Bacillati</taxon>
        <taxon>Actinomycetota</taxon>
        <taxon>Actinomycetes</taxon>
        <taxon>Kitasatosporales</taxon>
        <taxon>Streptomycetaceae</taxon>
        <taxon>Kitasatospora</taxon>
    </lineage>
</organism>
<comment type="caution">
    <text evidence="6">The sequence shown here is derived from an EMBL/GenBank/DDBJ whole genome shotgun (WGS) entry which is preliminary data.</text>
</comment>
<accession>A0ABP4HKE6</accession>
<dbReference type="InterPro" id="IPR027417">
    <property type="entry name" value="P-loop_NTPase"/>
</dbReference>
<dbReference type="Gene3D" id="3.40.50.300">
    <property type="entry name" value="P-loop containing nucleotide triphosphate hydrolases"/>
    <property type="match status" value="1"/>
</dbReference>
<protein>
    <submittedName>
        <fullName evidence="6">ABC transporter ATP-binding protein</fullName>
    </submittedName>
</protein>
<dbReference type="Proteomes" id="UP001500037">
    <property type="component" value="Unassembled WGS sequence"/>
</dbReference>
<dbReference type="InterPro" id="IPR032823">
    <property type="entry name" value="BCA_ABC_TP_C"/>
</dbReference>
<proteinExistence type="predicted"/>
<gene>
    <name evidence="6" type="ORF">GCM10009665_63300</name>
</gene>
<evidence type="ECO:0000313" key="7">
    <source>
        <dbReference type="Proteomes" id="UP001500037"/>
    </source>
</evidence>
<keyword evidence="7" id="KW-1185">Reference proteome</keyword>
<keyword evidence="3 6" id="KW-0067">ATP-binding</keyword>
<dbReference type="CDD" id="cd03219">
    <property type="entry name" value="ABC_Mj1267_LivG_branched"/>
    <property type="match status" value="1"/>
</dbReference>
<dbReference type="EMBL" id="BAAALF010000169">
    <property type="protein sequence ID" value="GAA1265406.1"/>
    <property type="molecule type" value="Genomic_DNA"/>
</dbReference>
<keyword evidence="1" id="KW-0813">Transport</keyword>
<evidence type="ECO:0000256" key="4">
    <source>
        <dbReference type="SAM" id="MobiDB-lite"/>
    </source>
</evidence>
<feature type="region of interest" description="Disordered" evidence="4">
    <location>
        <begin position="261"/>
        <end position="296"/>
    </location>
</feature>
<dbReference type="InterPro" id="IPR051120">
    <property type="entry name" value="ABC_AA/LPS_Transport"/>
</dbReference>
<evidence type="ECO:0000259" key="5">
    <source>
        <dbReference type="PROSITE" id="PS50893"/>
    </source>
</evidence>
<dbReference type="RefSeq" id="WP_344445538.1">
    <property type="nucleotide sequence ID" value="NZ_BAAALF010000169.1"/>
</dbReference>
<dbReference type="SUPFAM" id="SSF52540">
    <property type="entry name" value="P-loop containing nucleoside triphosphate hydrolases"/>
    <property type="match status" value="1"/>
</dbReference>
<feature type="domain" description="ABC transporter" evidence="5">
    <location>
        <begin position="18"/>
        <end position="265"/>
    </location>
</feature>
<dbReference type="Pfam" id="PF00005">
    <property type="entry name" value="ABC_tran"/>
    <property type="match status" value="1"/>
</dbReference>
<dbReference type="GO" id="GO:0005524">
    <property type="term" value="F:ATP binding"/>
    <property type="evidence" value="ECO:0007669"/>
    <property type="project" value="UniProtKB-KW"/>
</dbReference>
<dbReference type="InterPro" id="IPR017871">
    <property type="entry name" value="ABC_transporter-like_CS"/>
</dbReference>
<evidence type="ECO:0000256" key="3">
    <source>
        <dbReference type="ARBA" id="ARBA00022840"/>
    </source>
</evidence>
<reference evidence="7" key="1">
    <citation type="journal article" date="2019" name="Int. J. Syst. Evol. Microbiol.">
        <title>The Global Catalogue of Microorganisms (GCM) 10K type strain sequencing project: providing services to taxonomists for standard genome sequencing and annotation.</title>
        <authorList>
            <consortium name="The Broad Institute Genomics Platform"/>
            <consortium name="The Broad Institute Genome Sequencing Center for Infectious Disease"/>
            <person name="Wu L."/>
            <person name="Ma J."/>
        </authorList>
    </citation>
    <scope>NUCLEOTIDE SEQUENCE [LARGE SCALE GENOMIC DNA]</scope>
    <source>
        <strain evidence="7">JCM 13004</strain>
    </source>
</reference>
<evidence type="ECO:0000313" key="6">
    <source>
        <dbReference type="EMBL" id="GAA1265406.1"/>
    </source>
</evidence>
<evidence type="ECO:0000256" key="1">
    <source>
        <dbReference type="ARBA" id="ARBA00022448"/>
    </source>
</evidence>
<dbReference type="InterPro" id="IPR003439">
    <property type="entry name" value="ABC_transporter-like_ATP-bd"/>
</dbReference>
<dbReference type="PANTHER" id="PTHR45772">
    <property type="entry name" value="CONSERVED COMPONENT OF ABC TRANSPORTER FOR NATURAL AMINO ACIDS-RELATED"/>
    <property type="match status" value="1"/>
</dbReference>
<keyword evidence="2" id="KW-0547">Nucleotide-binding</keyword>
<dbReference type="PROSITE" id="PS50893">
    <property type="entry name" value="ABC_TRANSPORTER_2"/>
    <property type="match status" value="1"/>
</dbReference>
<feature type="compositionally biased region" description="Low complexity" evidence="4">
    <location>
        <begin position="264"/>
        <end position="296"/>
    </location>
</feature>
<evidence type="ECO:0000256" key="2">
    <source>
        <dbReference type="ARBA" id="ARBA00022741"/>
    </source>
</evidence>
<name>A0ABP4HKE6_9ACTN</name>